<evidence type="ECO:0000256" key="8">
    <source>
        <dbReference type="RuleBase" id="RU365104"/>
    </source>
</evidence>
<dbReference type="CDD" id="cd03225">
    <property type="entry name" value="ABC_cobalt_CbiO_domain1"/>
    <property type="match status" value="1"/>
</dbReference>
<organism evidence="9 10">
    <name type="scientific">Listeria booriae</name>
    <dbReference type="NCBI Taxonomy" id="1552123"/>
    <lineage>
        <taxon>Bacteria</taxon>
        <taxon>Bacillati</taxon>
        <taxon>Bacillota</taxon>
        <taxon>Bacilli</taxon>
        <taxon>Bacillales</taxon>
        <taxon>Listeriaceae</taxon>
        <taxon>Listeria</taxon>
    </lineage>
</organism>
<proteinExistence type="inferred from homology"/>
<dbReference type="InterPro" id="IPR003439">
    <property type="entry name" value="ABC_transporter-like_ATP-bd"/>
</dbReference>
<dbReference type="GO" id="GO:0043190">
    <property type="term" value="C:ATP-binding cassette (ABC) transporter complex"/>
    <property type="evidence" value="ECO:0007669"/>
    <property type="project" value="TreeGrafter"/>
</dbReference>
<evidence type="ECO:0000313" key="10">
    <source>
        <dbReference type="Proteomes" id="UP000591929"/>
    </source>
</evidence>
<dbReference type="SUPFAM" id="SSF52540">
    <property type="entry name" value="P-loop containing nucleoside triphosphate hydrolases"/>
    <property type="match status" value="1"/>
</dbReference>
<dbReference type="GO" id="GO:0016887">
    <property type="term" value="F:ATP hydrolysis activity"/>
    <property type="evidence" value="ECO:0007669"/>
    <property type="project" value="InterPro"/>
</dbReference>
<dbReference type="InterPro" id="IPR030946">
    <property type="entry name" value="EcfA2"/>
</dbReference>
<keyword evidence="3 8" id="KW-1003">Cell membrane</keyword>
<evidence type="ECO:0000256" key="6">
    <source>
        <dbReference type="ARBA" id="ARBA00022967"/>
    </source>
</evidence>
<comment type="caution">
    <text evidence="9">The sequence shown here is derived from an EMBL/GenBank/DDBJ whole genome shotgun (WGS) entry which is preliminary data.</text>
</comment>
<dbReference type="InterPro" id="IPR050095">
    <property type="entry name" value="ECF_ABC_transporter_ATP-bd"/>
</dbReference>
<dbReference type="PANTHER" id="PTHR43553">
    <property type="entry name" value="HEAVY METAL TRANSPORTER"/>
    <property type="match status" value="1"/>
</dbReference>
<evidence type="ECO:0000256" key="3">
    <source>
        <dbReference type="ARBA" id="ARBA00022475"/>
    </source>
</evidence>
<dbReference type="GO" id="GO:0042626">
    <property type="term" value="F:ATPase-coupled transmembrane transporter activity"/>
    <property type="evidence" value="ECO:0007669"/>
    <property type="project" value="TreeGrafter"/>
</dbReference>
<reference evidence="9 10" key="1">
    <citation type="submission" date="2020-03" db="EMBL/GenBank/DDBJ databases">
        <title>Soil Listeria distribution.</title>
        <authorList>
            <person name="Liao J."/>
            <person name="Wiedmann M."/>
        </authorList>
    </citation>
    <scope>NUCLEOTIDE SEQUENCE [LARGE SCALE GENOMIC DNA]</scope>
    <source>
        <strain evidence="9 10">FSL L7-1681</strain>
    </source>
</reference>
<dbReference type="Pfam" id="PF00005">
    <property type="entry name" value="ABC_tran"/>
    <property type="match status" value="1"/>
</dbReference>
<dbReference type="GO" id="GO:0015087">
    <property type="term" value="F:cobalt ion transmembrane transporter activity"/>
    <property type="evidence" value="ECO:0007669"/>
    <property type="project" value="UniProtKB-ARBA"/>
</dbReference>
<evidence type="ECO:0000256" key="1">
    <source>
        <dbReference type="ARBA" id="ARBA00004202"/>
    </source>
</evidence>
<protein>
    <recommendedName>
        <fullName evidence="8">Energy-coupling factor transporter ATP-binding protein EcfA2</fullName>
        <ecNumber evidence="8">7.-.-.-</ecNumber>
    </recommendedName>
</protein>
<dbReference type="InterPro" id="IPR003593">
    <property type="entry name" value="AAA+_ATPase"/>
</dbReference>
<dbReference type="PROSITE" id="PS50893">
    <property type="entry name" value="ABC_TRANSPORTER_2"/>
    <property type="match status" value="1"/>
</dbReference>
<evidence type="ECO:0000256" key="5">
    <source>
        <dbReference type="ARBA" id="ARBA00022840"/>
    </source>
</evidence>
<dbReference type="EMBL" id="JAARPL010000017">
    <property type="protein sequence ID" value="MBC1373750.1"/>
    <property type="molecule type" value="Genomic_DNA"/>
</dbReference>
<gene>
    <name evidence="9" type="ORF">HB847_15470</name>
</gene>
<dbReference type="InterPro" id="IPR017871">
    <property type="entry name" value="ABC_transporter-like_CS"/>
</dbReference>
<keyword evidence="7 8" id="KW-0472">Membrane</keyword>
<dbReference type="InterPro" id="IPR027417">
    <property type="entry name" value="P-loop_NTPase"/>
</dbReference>
<dbReference type="Proteomes" id="UP000591929">
    <property type="component" value="Unassembled WGS sequence"/>
</dbReference>
<dbReference type="FunFam" id="3.40.50.300:FF:000224">
    <property type="entry name" value="Energy-coupling factor transporter ATP-binding protein EcfA"/>
    <property type="match status" value="1"/>
</dbReference>
<dbReference type="Gene3D" id="3.40.50.300">
    <property type="entry name" value="P-loop containing nucleotide triphosphate hydrolases"/>
    <property type="match status" value="1"/>
</dbReference>
<dbReference type="NCBIfam" id="TIGR04521">
    <property type="entry name" value="ECF_ATPase_2"/>
    <property type="match status" value="1"/>
</dbReference>
<dbReference type="SMART" id="SM00382">
    <property type="entry name" value="AAA"/>
    <property type="match status" value="1"/>
</dbReference>
<dbReference type="RefSeq" id="WP_185378114.1">
    <property type="nucleotide sequence ID" value="NZ_JAARPI010000009.1"/>
</dbReference>
<evidence type="ECO:0000256" key="4">
    <source>
        <dbReference type="ARBA" id="ARBA00022741"/>
    </source>
</evidence>
<comment type="subunit">
    <text evidence="8">Forms a stable energy-coupling factor (ECF) transporter complex composed of 2 membrane-embedded substrate-binding proteins (S component), 2 ATP-binding proteins (A component) and 2 transmembrane proteins (T component).</text>
</comment>
<keyword evidence="6" id="KW-1278">Translocase</keyword>
<dbReference type="InterPro" id="IPR015856">
    <property type="entry name" value="ABC_transpr_CbiO/EcfA_su"/>
</dbReference>
<dbReference type="GO" id="GO:0005524">
    <property type="term" value="F:ATP binding"/>
    <property type="evidence" value="ECO:0007669"/>
    <property type="project" value="UniProtKB-UniRule"/>
</dbReference>
<comment type="subcellular location">
    <subcellularLocation>
        <location evidence="1 8">Cell membrane</location>
        <topology evidence="1 8">Peripheral membrane protein</topology>
    </subcellularLocation>
</comment>
<dbReference type="PROSITE" id="PS00211">
    <property type="entry name" value="ABC_TRANSPORTER_1"/>
    <property type="match status" value="1"/>
</dbReference>
<dbReference type="AlphaFoldDB" id="A0A7X0WUA4"/>
<keyword evidence="2 8" id="KW-0813">Transport</keyword>
<sequence length="290" mass="31710">MDITFEQVGYCYQKNSPFETRALQDVSVSLDSGSYTAIIGHTGSGKSTLLQHLNALLTPTEGVVTLGDRVIKAGEKQKGLRDIRKRVGIVFQFPEAQLFEETVEKDICFGPLNFGVSEEDAKARARKVIVEVGLTEEILTRSPFELSGGQMRRVAIAGVLAMDPEVLVLDEPTAGLDPNGRHEIMEMFANLHKSKGLTTVLVTHSMEDAATYAEKIVLMKGGTVEQIATPREAFSNPDKLTELGLSVPDVVHFQRRFEQRFAVTLEKTCLTIDELVGEMVPFLGKGVAGG</sequence>
<comment type="similarity">
    <text evidence="8">Belongs to the ABC transporter superfamily. Energy-coupling factor EcfA family.</text>
</comment>
<evidence type="ECO:0000313" key="9">
    <source>
        <dbReference type="EMBL" id="MBC1373750.1"/>
    </source>
</evidence>
<evidence type="ECO:0000256" key="2">
    <source>
        <dbReference type="ARBA" id="ARBA00022448"/>
    </source>
</evidence>
<dbReference type="PANTHER" id="PTHR43553:SF27">
    <property type="entry name" value="ENERGY-COUPLING FACTOR TRANSPORTER ATP-BINDING PROTEIN ECFA2"/>
    <property type="match status" value="1"/>
</dbReference>
<evidence type="ECO:0000256" key="7">
    <source>
        <dbReference type="ARBA" id="ARBA00023136"/>
    </source>
</evidence>
<accession>A0A7X0WUA4</accession>
<name>A0A7X0WUA4_9LIST</name>
<dbReference type="NCBIfam" id="NF010155">
    <property type="entry name" value="PRK13634.1"/>
    <property type="match status" value="1"/>
</dbReference>
<keyword evidence="4 8" id="KW-0547">Nucleotide-binding</keyword>
<dbReference type="EC" id="7.-.-.-" evidence="8"/>
<comment type="function">
    <text evidence="8">ATP-binding (A) component of a common energy-coupling factor (ECF) ABC-transporter complex.</text>
</comment>
<keyword evidence="5 8" id="KW-0067">ATP-binding</keyword>